<evidence type="ECO:0000313" key="5">
    <source>
        <dbReference type="Ensembl" id="ENSGEVP00005007492.1"/>
    </source>
</evidence>
<feature type="chain" id="PRO_5034612153" evidence="3">
    <location>
        <begin position="22"/>
        <end position="417"/>
    </location>
</feature>
<dbReference type="InterPro" id="IPR031172">
    <property type="entry name" value="Serpin_E3"/>
</dbReference>
<dbReference type="GeneTree" id="ENSGT00940000160941"/>
<dbReference type="Gene3D" id="2.30.39.10">
    <property type="entry name" value="Alpha-1-antitrypsin, domain 1"/>
    <property type="match status" value="1"/>
</dbReference>
<comment type="similarity">
    <text evidence="1">Belongs to the serpin family.</text>
</comment>
<dbReference type="GO" id="GO:0004867">
    <property type="term" value="F:serine-type endopeptidase inhibitor activity"/>
    <property type="evidence" value="ECO:0007669"/>
    <property type="project" value="InterPro"/>
</dbReference>
<proteinExistence type="inferred from homology"/>
<dbReference type="Proteomes" id="UP000694390">
    <property type="component" value="Unassembled WGS sequence"/>
</dbReference>
<dbReference type="Ensembl" id="ENSGEVT00005007849.1">
    <property type="protein sequence ID" value="ENSGEVP00005007492.1"/>
    <property type="gene ID" value="ENSGEVG00005005365.1"/>
</dbReference>
<dbReference type="PANTHER" id="PTHR11461">
    <property type="entry name" value="SERINE PROTEASE INHIBITOR, SERPIN"/>
    <property type="match status" value="1"/>
</dbReference>
<evidence type="ECO:0000256" key="3">
    <source>
        <dbReference type="SAM" id="SignalP"/>
    </source>
</evidence>
<keyword evidence="3" id="KW-0732">Signal</keyword>
<dbReference type="Gene3D" id="3.30.497.10">
    <property type="entry name" value="Antithrombin, subunit I, domain 2"/>
    <property type="match status" value="1"/>
</dbReference>
<dbReference type="InterPro" id="IPR042178">
    <property type="entry name" value="Serpin_sf_1"/>
</dbReference>
<sequence length="417" mass="46809">MLPLVFTVLVLYSCFLTSGSCDLYDELKELKTEFDINLYQRLAEPENRTNLIVAPASVSISLGLLQFGARGNTFMQLENALGYNIHDPKMQDFLHTGYEEVTNSSQGPVVQLACALFVQAGVHLSPDFIEHTALWANSSLQKINFSEPNSTAAQINEWVTSNTEGKITNRDDYVGPGWRWMMALVSTMYFKSMWQKKLSFTDTQSLPFTTADGITLKVPTMCHTAEVNYGQFHTTSLEWFSVAELPYLGETVSMFVVLPSDRRTSLSQIGSHLSAKIITVWANSLKRMKMDIFLPRFRIQSHFDLKMVLPALGITDMFDPTEADFKGISEQGGLYISEAIHKAKIEVTEEGTKASGATAMVLLKRSRTPIFKADRPFLFFLRHANTGKRNSFVQYRSHSPNMPKGTLDGPGNKHPFI</sequence>
<dbReference type="InterPro" id="IPR000215">
    <property type="entry name" value="Serpin_fam"/>
</dbReference>
<evidence type="ECO:0000256" key="1">
    <source>
        <dbReference type="RuleBase" id="RU000411"/>
    </source>
</evidence>
<dbReference type="GO" id="GO:0005615">
    <property type="term" value="C:extracellular space"/>
    <property type="evidence" value="ECO:0007669"/>
    <property type="project" value="InterPro"/>
</dbReference>
<dbReference type="SUPFAM" id="SSF56574">
    <property type="entry name" value="Serpins"/>
    <property type="match status" value="1"/>
</dbReference>
<feature type="region of interest" description="Disordered" evidence="2">
    <location>
        <begin position="395"/>
        <end position="417"/>
    </location>
</feature>
<keyword evidence="6" id="KW-1185">Reference proteome</keyword>
<evidence type="ECO:0000313" key="6">
    <source>
        <dbReference type="Proteomes" id="UP000694390"/>
    </source>
</evidence>
<dbReference type="InterPro" id="IPR023796">
    <property type="entry name" value="Serpin_dom"/>
</dbReference>
<evidence type="ECO:0000256" key="2">
    <source>
        <dbReference type="SAM" id="MobiDB-lite"/>
    </source>
</evidence>
<reference evidence="5" key="1">
    <citation type="submission" date="2025-08" db="UniProtKB">
        <authorList>
            <consortium name="Ensembl"/>
        </authorList>
    </citation>
    <scope>IDENTIFICATION</scope>
</reference>
<reference evidence="5" key="2">
    <citation type="submission" date="2025-09" db="UniProtKB">
        <authorList>
            <consortium name="Ensembl"/>
        </authorList>
    </citation>
    <scope>IDENTIFICATION</scope>
</reference>
<dbReference type="OrthoDB" id="8179360at2759"/>
<name>A0A8C4VY93_9SAUR</name>
<dbReference type="SMART" id="SM00093">
    <property type="entry name" value="SERPIN"/>
    <property type="match status" value="1"/>
</dbReference>
<dbReference type="InterPro" id="IPR036186">
    <property type="entry name" value="Serpin_sf"/>
</dbReference>
<feature type="domain" description="Serpin" evidence="4">
    <location>
        <begin position="36"/>
        <end position="400"/>
    </location>
</feature>
<accession>A0A8C4VY93</accession>
<dbReference type="InterPro" id="IPR042185">
    <property type="entry name" value="Serpin_sf_2"/>
</dbReference>
<protein>
    <submittedName>
        <fullName evidence="5">Serpin family E member 3</fullName>
    </submittedName>
</protein>
<evidence type="ECO:0000259" key="4">
    <source>
        <dbReference type="SMART" id="SM00093"/>
    </source>
</evidence>
<dbReference type="CDD" id="cd19574">
    <property type="entry name" value="serpinE3"/>
    <property type="match status" value="1"/>
</dbReference>
<dbReference type="Pfam" id="PF00079">
    <property type="entry name" value="Serpin"/>
    <property type="match status" value="1"/>
</dbReference>
<dbReference type="PANTHER" id="PTHR11461:SF129">
    <property type="entry name" value="SERPIN E3"/>
    <property type="match status" value="1"/>
</dbReference>
<gene>
    <name evidence="5" type="primary">SERPINE3</name>
</gene>
<feature type="signal peptide" evidence="3">
    <location>
        <begin position="1"/>
        <end position="21"/>
    </location>
</feature>
<organism evidence="5 6">
    <name type="scientific">Gopherus evgoodei</name>
    <name type="common">Goodes thornscrub tortoise</name>
    <dbReference type="NCBI Taxonomy" id="1825980"/>
    <lineage>
        <taxon>Eukaryota</taxon>
        <taxon>Metazoa</taxon>
        <taxon>Chordata</taxon>
        <taxon>Craniata</taxon>
        <taxon>Vertebrata</taxon>
        <taxon>Euteleostomi</taxon>
        <taxon>Archelosauria</taxon>
        <taxon>Testudinata</taxon>
        <taxon>Testudines</taxon>
        <taxon>Cryptodira</taxon>
        <taxon>Durocryptodira</taxon>
        <taxon>Testudinoidea</taxon>
        <taxon>Testudinidae</taxon>
        <taxon>Gopherus</taxon>
    </lineage>
</organism>
<dbReference type="AlphaFoldDB" id="A0A8C4VY93"/>